<organism evidence="2 3">
    <name type="scientific">Venturia inaequalis</name>
    <name type="common">Apple scab fungus</name>
    <dbReference type="NCBI Taxonomy" id="5025"/>
    <lineage>
        <taxon>Eukaryota</taxon>
        <taxon>Fungi</taxon>
        <taxon>Dikarya</taxon>
        <taxon>Ascomycota</taxon>
        <taxon>Pezizomycotina</taxon>
        <taxon>Dothideomycetes</taxon>
        <taxon>Pleosporomycetidae</taxon>
        <taxon>Venturiales</taxon>
        <taxon>Venturiaceae</taxon>
        <taxon>Venturia</taxon>
    </lineage>
</organism>
<evidence type="ECO:0000313" key="2">
    <source>
        <dbReference type="EMBL" id="KAE9986970.1"/>
    </source>
</evidence>
<evidence type="ECO:0000313" key="3">
    <source>
        <dbReference type="Proteomes" id="UP000447873"/>
    </source>
</evidence>
<name>A0A8H3VFH2_VENIN</name>
<feature type="region of interest" description="Disordered" evidence="1">
    <location>
        <begin position="146"/>
        <end position="175"/>
    </location>
</feature>
<proteinExistence type="predicted"/>
<comment type="caution">
    <text evidence="2">The sequence shown here is derived from an EMBL/GenBank/DDBJ whole genome shotgun (WGS) entry which is preliminary data.</text>
</comment>
<feature type="region of interest" description="Disordered" evidence="1">
    <location>
        <begin position="23"/>
        <end position="53"/>
    </location>
</feature>
<gene>
    <name evidence="2" type="ORF">EG328_004102</name>
</gene>
<dbReference type="EMBL" id="WNWS01000023">
    <property type="protein sequence ID" value="KAE9986970.1"/>
    <property type="molecule type" value="Genomic_DNA"/>
</dbReference>
<reference evidence="2 3" key="1">
    <citation type="submission" date="2018-12" db="EMBL/GenBank/DDBJ databases">
        <title>Venturia inaequalis Genome Resource.</title>
        <authorList>
            <person name="Lichtner F.J."/>
        </authorList>
    </citation>
    <scope>NUCLEOTIDE SEQUENCE [LARGE SCALE GENOMIC DNA]</scope>
    <source>
        <strain evidence="2 3">120213</strain>
    </source>
</reference>
<protein>
    <submittedName>
        <fullName evidence="2">Uncharacterized protein</fullName>
    </submittedName>
</protein>
<sequence length="214" mass="24245">MDVPCILSPVEARGDTRIMETLEPQEESHSGNGLGRWLNRRKGNSRKQSAKEWSGTDYLKKMLGEITGNGTSWEPESGLTATLIKARKYMLAQMITLRMATRSEEVEMAAFKAQIAIYHSEGRGLKEMVSGLREAFSAWVTRTRTQARDSKLNETQQQDAREAMNREMSTQQDSHSLLNAHGTKRKKPEIWEVGLMIVKKQRVQAAEDRMDTSS</sequence>
<evidence type="ECO:0000256" key="1">
    <source>
        <dbReference type="SAM" id="MobiDB-lite"/>
    </source>
</evidence>
<dbReference type="AlphaFoldDB" id="A0A8H3VFH2"/>
<accession>A0A8H3VFH2</accession>
<dbReference type="Proteomes" id="UP000447873">
    <property type="component" value="Unassembled WGS sequence"/>
</dbReference>